<comment type="caution">
    <text evidence="1">The sequence shown here is derived from an EMBL/GenBank/DDBJ whole genome shotgun (WGS) entry which is preliminary data.</text>
</comment>
<evidence type="ECO:0000313" key="1">
    <source>
        <dbReference type="EMBL" id="MBU9721836.1"/>
    </source>
</evidence>
<accession>A0ABS6JTF2</accession>
<dbReference type="EMBL" id="JAHQCR010000045">
    <property type="protein sequence ID" value="MBU9721836.1"/>
    <property type="molecule type" value="Genomic_DNA"/>
</dbReference>
<dbReference type="RefSeq" id="WP_088076012.1">
    <property type="nucleotide sequence ID" value="NZ_JAHQCR010000045.1"/>
</dbReference>
<reference evidence="1 2" key="1">
    <citation type="submission" date="2021-06" db="EMBL/GenBank/DDBJ databases">
        <title>Bacillus sp. RD4P76, an endophyte from a halophyte.</title>
        <authorList>
            <person name="Sun J.-Q."/>
        </authorList>
    </citation>
    <scope>NUCLEOTIDE SEQUENCE [LARGE SCALE GENOMIC DNA]</scope>
    <source>
        <strain evidence="1 2">JCM 17098</strain>
    </source>
</reference>
<keyword evidence="2" id="KW-1185">Reference proteome</keyword>
<proteinExistence type="predicted"/>
<organism evidence="1 2">
    <name type="scientific">Evansella alkalicola</name>
    <dbReference type="NCBI Taxonomy" id="745819"/>
    <lineage>
        <taxon>Bacteria</taxon>
        <taxon>Bacillati</taxon>
        <taxon>Bacillota</taxon>
        <taxon>Bacilli</taxon>
        <taxon>Bacillales</taxon>
        <taxon>Bacillaceae</taxon>
        <taxon>Evansella</taxon>
    </lineage>
</organism>
<name>A0ABS6JTF2_9BACI</name>
<sequence>MKESLSANELYIYINEKLSKELTLYSQIIFFEENGLLTFSNWLNGQGWNRELKLSAKKANKYEPVIKLLCLREIRSLLIKKQLYTLRKKQLGKLVQETLASSQSESFKIVFNENSTWSELLDQCCNMIIAEFNIEVPSKLCNDEDPESIKGWLNRWLTSPHFQKYKYFIESIDDDKEKNKAIDLAISMLKRQLHQDHVKRVYYSIIMYHQRLEEGITELRSISDPLHLSEEEYKFLTLLIKIKHTETPSILHQVIERLIVRKTRSHYVQAVAYINILRRFYDGNSSQFQEYLIILKNKFSRYSSFIKELEEHGSY</sequence>
<protein>
    <submittedName>
        <fullName evidence="1">Uncharacterized protein</fullName>
    </submittedName>
</protein>
<gene>
    <name evidence="1" type="ORF">KS407_10365</name>
</gene>
<evidence type="ECO:0000313" key="2">
    <source>
        <dbReference type="Proteomes" id="UP000790580"/>
    </source>
</evidence>
<dbReference type="Proteomes" id="UP000790580">
    <property type="component" value="Unassembled WGS sequence"/>
</dbReference>